<protein>
    <submittedName>
        <fullName evidence="4">Alpha/beta hydrolase</fullName>
    </submittedName>
</protein>
<feature type="chain" id="PRO_5046989954" evidence="2">
    <location>
        <begin position="19"/>
        <end position="380"/>
    </location>
</feature>
<feature type="domain" description="DUF1023" evidence="3">
    <location>
        <begin position="140"/>
        <end position="314"/>
    </location>
</feature>
<organism evidence="4 5">
    <name type="scientific">Streptacidiphilus monticola</name>
    <dbReference type="NCBI Taxonomy" id="2161674"/>
    <lineage>
        <taxon>Bacteria</taxon>
        <taxon>Bacillati</taxon>
        <taxon>Actinomycetota</taxon>
        <taxon>Actinomycetes</taxon>
        <taxon>Kitasatosporales</taxon>
        <taxon>Streptomycetaceae</taxon>
        <taxon>Streptacidiphilus</taxon>
    </lineage>
</organism>
<feature type="region of interest" description="Disordered" evidence="1">
    <location>
        <begin position="39"/>
        <end position="59"/>
    </location>
</feature>
<keyword evidence="5" id="KW-1185">Reference proteome</keyword>
<name>A0ABW1FVQ9_9ACTN</name>
<keyword evidence="2" id="KW-0732">Signal</keyword>
<accession>A0ABW1FVQ9</accession>
<dbReference type="RefSeq" id="WP_380579654.1">
    <property type="nucleotide sequence ID" value="NZ_JBHSQJ010000010.1"/>
</dbReference>
<evidence type="ECO:0000313" key="5">
    <source>
        <dbReference type="Proteomes" id="UP001596174"/>
    </source>
</evidence>
<gene>
    <name evidence="4" type="ORF">ACFP3V_03795</name>
</gene>
<evidence type="ECO:0000313" key="4">
    <source>
        <dbReference type="EMBL" id="MFC5906343.1"/>
    </source>
</evidence>
<dbReference type="Proteomes" id="UP001596174">
    <property type="component" value="Unassembled WGS sequence"/>
</dbReference>
<sequence>MRFKRTLVAALVSFSALAGTGAAAAGAAVSDEQIAVTTPPTGSAAWKADTSLGRPLPDPATATPAEVAAFFATLTRSQQQRLARTYPLVVGNLDGAPVALRYRANRTAMQDELEQLDPRDARAVELHKLLQPGRQILAFDPRSRGLVVEVYGDLAAAQRIGVVVPGSDMDLAHFDKAVLAAQNLRTEAAAVSPGTPTAVIAWADYVTPVGLGADAATARLATAAAPRLQRLMAGLHETTRPDAATALLCHSYGSVVCGMAAPSLPAGAHGPTDLVVLGSPGMDVDSAADLGPGIRLWATARNHSDWIGNVPYLEIGGLGHGADPTTSGFGSHVISSAGASGHNGYFDEGTASLRNYADILLGHYHDVTCANATTSCMDGV</sequence>
<proteinExistence type="predicted"/>
<dbReference type="GO" id="GO:0016787">
    <property type="term" value="F:hydrolase activity"/>
    <property type="evidence" value="ECO:0007669"/>
    <property type="project" value="UniProtKB-KW"/>
</dbReference>
<reference evidence="5" key="1">
    <citation type="journal article" date="2019" name="Int. J. Syst. Evol. Microbiol.">
        <title>The Global Catalogue of Microorganisms (GCM) 10K type strain sequencing project: providing services to taxonomists for standard genome sequencing and annotation.</title>
        <authorList>
            <consortium name="The Broad Institute Genomics Platform"/>
            <consortium name="The Broad Institute Genome Sequencing Center for Infectious Disease"/>
            <person name="Wu L."/>
            <person name="Ma J."/>
        </authorList>
    </citation>
    <scope>NUCLEOTIDE SEQUENCE [LARGE SCALE GENOMIC DNA]</scope>
    <source>
        <strain evidence="5">JCM 4816</strain>
    </source>
</reference>
<comment type="caution">
    <text evidence="4">The sequence shown here is derived from an EMBL/GenBank/DDBJ whole genome shotgun (WGS) entry which is preliminary data.</text>
</comment>
<evidence type="ECO:0000256" key="2">
    <source>
        <dbReference type="SAM" id="SignalP"/>
    </source>
</evidence>
<evidence type="ECO:0000256" key="1">
    <source>
        <dbReference type="SAM" id="MobiDB-lite"/>
    </source>
</evidence>
<dbReference type="EMBL" id="JBHSQJ010000010">
    <property type="protein sequence ID" value="MFC5906343.1"/>
    <property type="molecule type" value="Genomic_DNA"/>
</dbReference>
<dbReference type="InterPro" id="IPR010427">
    <property type="entry name" value="DUF1023"/>
</dbReference>
<dbReference type="Pfam" id="PF06259">
    <property type="entry name" value="Abhydrolase_8"/>
    <property type="match status" value="1"/>
</dbReference>
<evidence type="ECO:0000259" key="3">
    <source>
        <dbReference type="Pfam" id="PF06259"/>
    </source>
</evidence>
<keyword evidence="4" id="KW-0378">Hydrolase</keyword>
<feature type="signal peptide" evidence="2">
    <location>
        <begin position="1"/>
        <end position="18"/>
    </location>
</feature>